<proteinExistence type="inferred from homology"/>
<dbReference type="Gene3D" id="3.20.20.120">
    <property type="entry name" value="Enolase-like C-terminal domain"/>
    <property type="match status" value="1"/>
</dbReference>
<dbReference type="SFLD" id="SFLDF00009">
    <property type="entry name" value="o-succinylbenzoate_synthase"/>
    <property type="match status" value="1"/>
</dbReference>
<dbReference type="CDD" id="cd03319">
    <property type="entry name" value="L-Ala-DL-Glu_epimerase"/>
    <property type="match status" value="1"/>
</dbReference>
<dbReference type="Pfam" id="PF02746">
    <property type="entry name" value="MR_MLE_N"/>
    <property type="match status" value="1"/>
</dbReference>
<comment type="cofactor">
    <cofactor evidence="6 7">
        <name>Mg(2+)</name>
        <dbReference type="ChEBI" id="CHEBI:18420"/>
    </cofactor>
    <text evidence="6 7">Binds 1 Mg(2+) ion per subunit.</text>
</comment>
<dbReference type="AlphaFoldDB" id="A0A220MMD9"/>
<name>A0A220MMD9_9BACL</name>
<evidence type="ECO:0000256" key="4">
    <source>
        <dbReference type="ARBA" id="ARBA00023235"/>
    </source>
</evidence>
<gene>
    <name evidence="9" type="ORF">BP422_21615</name>
</gene>
<keyword evidence="2 6" id="KW-0479">Metal-binding</keyword>
<accession>A0A220MMD9</accession>
<dbReference type="FunFam" id="3.30.390.10:FF:000009">
    <property type="entry name" value="Hydrophobic dipeptide epimerase"/>
    <property type="match status" value="1"/>
</dbReference>
<comment type="similarity">
    <text evidence="1 7">Belongs to the mandelate racemase/muconate lactonizing enzyme family.</text>
</comment>
<dbReference type="SMART" id="SM00922">
    <property type="entry name" value="MR_MLE"/>
    <property type="match status" value="1"/>
</dbReference>
<evidence type="ECO:0000256" key="1">
    <source>
        <dbReference type="ARBA" id="ARBA00008031"/>
    </source>
</evidence>
<feature type="binding site" evidence="6">
    <location>
        <position position="218"/>
    </location>
    <ligand>
        <name>Mg(2+)</name>
        <dbReference type="ChEBI" id="CHEBI:18420"/>
    </ligand>
</feature>
<dbReference type="PANTHER" id="PTHR48073">
    <property type="entry name" value="O-SUCCINYLBENZOATE SYNTHASE-RELATED"/>
    <property type="match status" value="1"/>
</dbReference>
<feature type="binding site" evidence="6">
    <location>
        <position position="243"/>
    </location>
    <ligand>
        <name>Mg(2+)</name>
        <dbReference type="ChEBI" id="CHEBI:18420"/>
    </ligand>
</feature>
<dbReference type="SFLD" id="SFLDS00001">
    <property type="entry name" value="Enolase"/>
    <property type="match status" value="1"/>
</dbReference>
<feature type="binding site" evidence="6">
    <location>
        <position position="191"/>
    </location>
    <ligand>
        <name>Mg(2+)</name>
        <dbReference type="ChEBI" id="CHEBI:18420"/>
    </ligand>
</feature>
<sequence>MKITSVWVHAIRLPLKRPFIIAYASYEDMPSIIVKVETDNGLVGLGEAVPDQNVTGETWESTYTMLVQNLASVVIGENPFDIERIHEKMNQAVYGAPAAKAAIDIACYDLMGKAAGQPVYHFLGGKYHTTLSFPYVLSILEPEVMAAEARQAVAAGYDSIKIKVGADLRTDIQRIRAVRQAVGPDVGLRVDANQGWENRANSLLVLQQIEDCHIDWMEQPVLADDLDALAEIRRQTMIPIMVDEGLHGTKEMREVIAKKAADKVNIKLMKSGGIYPALKLVNQAEMAGMECQIGSMLESSIGSAAGAHLSLAKKNIISNELAGPTIISRDVAQLAIHGSQIVVSDQPGLGVELDEAVLADITDKSEQVIGAKRQPV</sequence>
<dbReference type="InterPro" id="IPR029017">
    <property type="entry name" value="Enolase-like_N"/>
</dbReference>
<dbReference type="InterPro" id="IPR029065">
    <property type="entry name" value="Enolase_C-like"/>
</dbReference>
<evidence type="ECO:0000256" key="6">
    <source>
        <dbReference type="PIRSR" id="PIRSR634603-3"/>
    </source>
</evidence>
<keyword evidence="4 7" id="KW-0413">Isomerase</keyword>
<dbReference type="SUPFAM" id="SSF54826">
    <property type="entry name" value="Enolase N-terminal domain-like"/>
    <property type="match status" value="1"/>
</dbReference>
<feature type="active site" description="Proton acceptor; specific for (S)-substrate epimerization" evidence="5">
    <location>
        <position position="267"/>
    </location>
</feature>
<evidence type="ECO:0000259" key="8">
    <source>
        <dbReference type="SMART" id="SM00922"/>
    </source>
</evidence>
<dbReference type="Proteomes" id="UP000197781">
    <property type="component" value="Chromosome"/>
</dbReference>
<dbReference type="Gene3D" id="3.30.390.10">
    <property type="entry name" value="Enolase-like, N-terminal domain"/>
    <property type="match status" value="1"/>
</dbReference>
<dbReference type="KEGG" id="bfm:BP422_21615"/>
<dbReference type="InterPro" id="IPR013341">
    <property type="entry name" value="Mandelate_racemase_N_dom"/>
</dbReference>
<evidence type="ECO:0000313" key="10">
    <source>
        <dbReference type="Proteomes" id="UP000197781"/>
    </source>
</evidence>
<evidence type="ECO:0000313" key="9">
    <source>
        <dbReference type="EMBL" id="ASJ55915.1"/>
    </source>
</evidence>
<evidence type="ECO:0000256" key="5">
    <source>
        <dbReference type="PIRSR" id="PIRSR634603-1"/>
    </source>
</evidence>
<dbReference type="GO" id="GO:0016855">
    <property type="term" value="F:racemase and epimerase activity, acting on amino acids and derivatives"/>
    <property type="evidence" value="ECO:0007669"/>
    <property type="project" value="UniProtKB-UniRule"/>
</dbReference>
<dbReference type="EMBL" id="CP018145">
    <property type="protein sequence ID" value="ASJ55915.1"/>
    <property type="molecule type" value="Genomic_DNA"/>
</dbReference>
<dbReference type="RefSeq" id="WP_088909534.1">
    <property type="nucleotide sequence ID" value="NZ_CP018145.1"/>
</dbReference>
<dbReference type="SFLD" id="SFLDG00180">
    <property type="entry name" value="muconate_cycloisomerase"/>
    <property type="match status" value="1"/>
</dbReference>
<reference evidence="9 10" key="1">
    <citation type="submission" date="2016-11" db="EMBL/GenBank/DDBJ databases">
        <authorList>
            <person name="Jaros S."/>
            <person name="Januszkiewicz K."/>
            <person name="Wedrychowicz H."/>
        </authorList>
    </citation>
    <scope>NUCLEOTIDE SEQUENCE [LARGE SCALE GENOMIC DNA]</scope>
    <source>
        <strain evidence="9 10">NF2</strain>
    </source>
</reference>
<dbReference type="InterPro" id="IPR013342">
    <property type="entry name" value="Mandelate_racemase_C"/>
</dbReference>
<protein>
    <recommendedName>
        <fullName evidence="7">Dipeptide epimerase</fullName>
        <ecNumber evidence="7">5.1.1.-</ecNumber>
    </recommendedName>
</protein>
<feature type="domain" description="Mandelate racemase/muconate lactonizing enzyme C-terminal" evidence="8">
    <location>
        <begin position="142"/>
        <end position="239"/>
    </location>
</feature>
<dbReference type="InterPro" id="IPR036849">
    <property type="entry name" value="Enolase-like_C_sf"/>
</dbReference>
<dbReference type="InterPro" id="IPR034603">
    <property type="entry name" value="Dipeptide_epimerase"/>
</dbReference>
<dbReference type="GO" id="GO:0006518">
    <property type="term" value="P:peptide metabolic process"/>
    <property type="evidence" value="ECO:0007669"/>
    <property type="project" value="UniProtKB-ARBA"/>
</dbReference>
<dbReference type="SUPFAM" id="SSF51604">
    <property type="entry name" value="Enolase C-terminal domain-like"/>
    <property type="match status" value="1"/>
</dbReference>
<evidence type="ECO:0000256" key="7">
    <source>
        <dbReference type="RuleBase" id="RU366006"/>
    </source>
</evidence>
<dbReference type="PANTHER" id="PTHR48073:SF2">
    <property type="entry name" value="O-SUCCINYLBENZOATE SYNTHASE"/>
    <property type="match status" value="1"/>
</dbReference>
<dbReference type="Pfam" id="PF13378">
    <property type="entry name" value="MR_MLE_C"/>
    <property type="match status" value="1"/>
</dbReference>
<dbReference type="EC" id="5.1.1.-" evidence="7"/>
<dbReference type="GO" id="GO:0000287">
    <property type="term" value="F:magnesium ion binding"/>
    <property type="evidence" value="ECO:0007669"/>
    <property type="project" value="UniProtKB-ARBA"/>
</dbReference>
<feature type="active site" description="Proton acceptor; specific for (R)-substrate epimerization" evidence="5">
    <location>
        <position position="163"/>
    </location>
</feature>
<evidence type="ECO:0000256" key="2">
    <source>
        <dbReference type="ARBA" id="ARBA00022723"/>
    </source>
</evidence>
<evidence type="ECO:0000256" key="3">
    <source>
        <dbReference type="ARBA" id="ARBA00022842"/>
    </source>
</evidence>
<organism evidence="9 10">
    <name type="scientific">Brevibacillus formosus</name>
    <dbReference type="NCBI Taxonomy" id="54913"/>
    <lineage>
        <taxon>Bacteria</taxon>
        <taxon>Bacillati</taxon>
        <taxon>Bacillota</taxon>
        <taxon>Bacilli</taxon>
        <taxon>Bacillales</taxon>
        <taxon>Paenibacillaceae</taxon>
        <taxon>Brevibacillus</taxon>
    </lineage>
</organism>
<keyword evidence="3 6" id="KW-0460">Magnesium</keyword>